<evidence type="ECO:0000313" key="6">
    <source>
        <dbReference type="Proteomes" id="UP000801492"/>
    </source>
</evidence>
<dbReference type="FunFam" id="1.10.418.10:FF:000081">
    <property type="entry name" value="Leucine-rich-repeats and calponin homology domain protein, isoform C"/>
    <property type="match status" value="1"/>
</dbReference>
<feature type="region of interest" description="Disordered" evidence="3">
    <location>
        <begin position="113"/>
        <end position="207"/>
    </location>
</feature>
<dbReference type="PROSITE" id="PS50021">
    <property type="entry name" value="CH"/>
    <property type="match status" value="1"/>
</dbReference>
<evidence type="ECO:0000256" key="3">
    <source>
        <dbReference type="SAM" id="MobiDB-lite"/>
    </source>
</evidence>
<dbReference type="InterPro" id="IPR050216">
    <property type="entry name" value="LRR_domain-containing"/>
</dbReference>
<dbReference type="SMART" id="SM00033">
    <property type="entry name" value="CH"/>
    <property type="match status" value="1"/>
</dbReference>
<dbReference type="Pfam" id="PF00560">
    <property type="entry name" value="LRR_1"/>
    <property type="match status" value="1"/>
</dbReference>
<feature type="compositionally biased region" description="Polar residues" evidence="3">
    <location>
        <begin position="302"/>
        <end position="333"/>
    </location>
</feature>
<dbReference type="PANTHER" id="PTHR48051:SF21">
    <property type="entry name" value="CALPONIN-HOMOLOGY (CH) DOMAIN-CONTAINING PROTEIN"/>
    <property type="match status" value="1"/>
</dbReference>
<dbReference type="InterPro" id="IPR036872">
    <property type="entry name" value="CH_dom_sf"/>
</dbReference>
<organism evidence="5 6">
    <name type="scientific">Ignelater luminosus</name>
    <name type="common">Cucubano</name>
    <name type="synonym">Pyrophorus luminosus</name>
    <dbReference type="NCBI Taxonomy" id="2038154"/>
    <lineage>
        <taxon>Eukaryota</taxon>
        <taxon>Metazoa</taxon>
        <taxon>Ecdysozoa</taxon>
        <taxon>Arthropoda</taxon>
        <taxon>Hexapoda</taxon>
        <taxon>Insecta</taxon>
        <taxon>Pterygota</taxon>
        <taxon>Neoptera</taxon>
        <taxon>Endopterygota</taxon>
        <taxon>Coleoptera</taxon>
        <taxon>Polyphaga</taxon>
        <taxon>Elateriformia</taxon>
        <taxon>Elateroidea</taxon>
        <taxon>Elateridae</taxon>
        <taxon>Agrypninae</taxon>
        <taxon>Pyrophorini</taxon>
        <taxon>Ignelater</taxon>
    </lineage>
</organism>
<dbReference type="Gene3D" id="3.80.10.10">
    <property type="entry name" value="Ribonuclease Inhibitor"/>
    <property type="match status" value="1"/>
</dbReference>
<keyword evidence="6" id="KW-1185">Reference proteome</keyword>
<keyword evidence="2" id="KW-0677">Repeat</keyword>
<sequence length="616" mass="68558">MLQLTELDVSGNQLTHLPPRMGELRALRSLVLRSNLLLCVPLEVTYLDLVRLDLRANRIGTLPVEMINMTSLIEFLVEDNPLTSPPASLCRRGRVHIFKYLETEAIKLERKSGVSGSNTLGRKPRRSAGSTTGPPSHLPDRLRQKRHNVDSGYSTSDGLDKRWSQEITSDSDKHWTSTPILSRTSEVNGTNSTNSTPSTISPAPENNVEDEATLLARSIFNSEFDRRDDLKTAKETNSARLSPCTDPTTTATVVNGNTDEKLRPLQQIQTYREYKEALRQQRAQDVPSVYRTRESEDHSYKTEPNTPTHHMSPSRNALATSKSDPTPLNSVLSSPKHIFDDTNPRKPVQKVTPSRNTSNYSPNHLQANESNRNSTNKYIQDYVKPKSPLRNSSGIMSHNNVPPSNTSVVADTNNANVTFINGKPSSPRIANTISYFNGAAKGANGIKTNRTVSWNQDVPPEKISFTMRREIDKAKEESEMIDQLRSIIETRLKMALPEDLASALTDGVVLCHLANHIKPRSVASIHVPSPAVPKLTMARCRRNVDNFLEACRRIGVDENLVCCAADVLEGRGLVQVAITVVELLRFHSNSKSPLHSNNMKLEENNSHNIYCAINKS</sequence>
<feature type="compositionally biased region" description="Low complexity" evidence="3">
    <location>
        <begin position="190"/>
        <end position="202"/>
    </location>
</feature>
<proteinExistence type="predicted"/>
<dbReference type="SMART" id="SM00369">
    <property type="entry name" value="LRR_TYP"/>
    <property type="match status" value="2"/>
</dbReference>
<dbReference type="Proteomes" id="UP000801492">
    <property type="component" value="Unassembled WGS sequence"/>
</dbReference>
<dbReference type="CDD" id="cd21205">
    <property type="entry name" value="CH_LRCH"/>
    <property type="match status" value="1"/>
</dbReference>
<dbReference type="EMBL" id="VTPC01008460">
    <property type="protein sequence ID" value="KAF2892807.1"/>
    <property type="molecule type" value="Genomic_DNA"/>
</dbReference>
<name>A0A8K0CYQ1_IGNLU</name>
<comment type="caution">
    <text evidence="5">The sequence shown here is derived from an EMBL/GenBank/DDBJ whole genome shotgun (WGS) entry which is preliminary data.</text>
</comment>
<dbReference type="InterPro" id="IPR003591">
    <property type="entry name" value="Leu-rich_rpt_typical-subtyp"/>
</dbReference>
<keyword evidence="1" id="KW-0433">Leucine-rich repeat</keyword>
<evidence type="ECO:0000256" key="1">
    <source>
        <dbReference type="ARBA" id="ARBA00022614"/>
    </source>
</evidence>
<feature type="compositionally biased region" description="Polar residues" evidence="3">
    <location>
        <begin position="351"/>
        <end position="375"/>
    </location>
</feature>
<feature type="compositionally biased region" description="Polar residues" evidence="3">
    <location>
        <begin position="235"/>
        <end position="257"/>
    </location>
</feature>
<dbReference type="Pfam" id="PF00307">
    <property type="entry name" value="CH"/>
    <property type="match status" value="1"/>
</dbReference>
<protein>
    <recommendedName>
        <fullName evidence="4">Calponin-homology (CH) domain-containing protein</fullName>
    </recommendedName>
</protein>
<feature type="compositionally biased region" description="Basic and acidic residues" evidence="3">
    <location>
        <begin position="291"/>
        <end position="301"/>
    </location>
</feature>
<dbReference type="InterPro" id="IPR001715">
    <property type="entry name" value="CH_dom"/>
</dbReference>
<dbReference type="SUPFAM" id="SSF52058">
    <property type="entry name" value="L domain-like"/>
    <property type="match status" value="1"/>
</dbReference>
<dbReference type="InterPro" id="IPR032675">
    <property type="entry name" value="LRR_dom_sf"/>
</dbReference>
<dbReference type="Gene3D" id="1.10.418.10">
    <property type="entry name" value="Calponin-like domain"/>
    <property type="match status" value="1"/>
</dbReference>
<accession>A0A8K0CYQ1</accession>
<dbReference type="SUPFAM" id="SSF47576">
    <property type="entry name" value="Calponin-homology domain, CH-domain"/>
    <property type="match status" value="1"/>
</dbReference>
<reference evidence="5" key="1">
    <citation type="submission" date="2019-08" db="EMBL/GenBank/DDBJ databases">
        <title>The genome of the North American firefly Photinus pyralis.</title>
        <authorList>
            <consortium name="Photinus pyralis genome working group"/>
            <person name="Fallon T.R."/>
            <person name="Sander Lower S.E."/>
            <person name="Weng J.-K."/>
        </authorList>
    </citation>
    <scope>NUCLEOTIDE SEQUENCE</scope>
    <source>
        <strain evidence="5">TRF0915ILg1</strain>
        <tissue evidence="5">Whole body</tissue>
    </source>
</reference>
<dbReference type="PANTHER" id="PTHR48051">
    <property type="match status" value="1"/>
</dbReference>
<dbReference type="InterPro" id="IPR001611">
    <property type="entry name" value="Leu-rich_rpt"/>
</dbReference>
<evidence type="ECO:0000256" key="2">
    <source>
        <dbReference type="ARBA" id="ARBA00022737"/>
    </source>
</evidence>
<gene>
    <name evidence="5" type="ORF">ILUMI_13366</name>
</gene>
<dbReference type="OrthoDB" id="6149831at2759"/>
<evidence type="ECO:0000259" key="4">
    <source>
        <dbReference type="PROSITE" id="PS50021"/>
    </source>
</evidence>
<dbReference type="GO" id="GO:0005737">
    <property type="term" value="C:cytoplasm"/>
    <property type="evidence" value="ECO:0007669"/>
    <property type="project" value="TreeGrafter"/>
</dbReference>
<feature type="domain" description="Calponin-homology (CH)" evidence="4">
    <location>
        <begin position="474"/>
        <end position="588"/>
    </location>
</feature>
<feature type="region of interest" description="Disordered" evidence="3">
    <location>
        <begin position="278"/>
        <end position="375"/>
    </location>
</feature>
<feature type="compositionally biased region" description="Basic and acidic residues" evidence="3">
    <location>
        <begin position="158"/>
        <end position="175"/>
    </location>
</feature>
<dbReference type="PROSITE" id="PS51450">
    <property type="entry name" value="LRR"/>
    <property type="match status" value="1"/>
</dbReference>
<dbReference type="AlphaFoldDB" id="A0A8K0CYQ1"/>
<feature type="compositionally biased region" description="Polar residues" evidence="3">
    <location>
        <begin position="176"/>
        <end position="189"/>
    </location>
</feature>
<evidence type="ECO:0000313" key="5">
    <source>
        <dbReference type="EMBL" id="KAF2892807.1"/>
    </source>
</evidence>
<feature type="region of interest" description="Disordered" evidence="3">
    <location>
        <begin position="233"/>
        <end position="260"/>
    </location>
</feature>